<sequence length="64" mass="7000">MSLPTQNGCKSCRGDFNRPYIPCIRAPNTANEFAPTVVLPFPEITSVAPSPPVPCFFDNPKGYK</sequence>
<keyword evidence="2" id="KW-1185">Reference proteome</keyword>
<dbReference type="Proteomes" id="UP000006062">
    <property type="component" value="Chromosome"/>
</dbReference>
<accession>I3YFK1</accession>
<name>I3YFK1_THIV6</name>
<gene>
    <name evidence="1" type="ordered locus">Thivi_3933</name>
</gene>
<evidence type="ECO:0000313" key="2">
    <source>
        <dbReference type="Proteomes" id="UP000006062"/>
    </source>
</evidence>
<proteinExistence type="predicted"/>
<reference evidence="1 2" key="1">
    <citation type="submission" date="2012-06" db="EMBL/GenBank/DDBJ databases">
        <title>Complete sequence of Thiocystis violascens DSM 198.</title>
        <authorList>
            <consortium name="US DOE Joint Genome Institute"/>
            <person name="Lucas S."/>
            <person name="Han J."/>
            <person name="Lapidus A."/>
            <person name="Cheng J.-F."/>
            <person name="Goodwin L."/>
            <person name="Pitluck S."/>
            <person name="Peters L."/>
            <person name="Ovchinnikova G."/>
            <person name="Teshima H."/>
            <person name="Detter J.C."/>
            <person name="Han C."/>
            <person name="Tapia R."/>
            <person name="Land M."/>
            <person name="Hauser L."/>
            <person name="Kyrpides N."/>
            <person name="Ivanova N."/>
            <person name="Pagani I."/>
            <person name="Vogl K."/>
            <person name="Liu Z."/>
            <person name="Frigaard N.-U."/>
            <person name="Bryant D."/>
            <person name="Woyke T."/>
        </authorList>
    </citation>
    <scope>NUCLEOTIDE SEQUENCE [LARGE SCALE GENOMIC DNA]</scope>
    <source>
        <strain evidence="2">ATCC 17096 / DSM 198 / 6111</strain>
    </source>
</reference>
<dbReference type="AlphaFoldDB" id="I3YFK1"/>
<dbReference type="KEGG" id="tvi:Thivi_3933"/>
<dbReference type="HOGENOM" id="CLU_2866447_0_0_6"/>
<dbReference type="STRING" id="765911.Thivi_3933"/>
<organism evidence="1 2">
    <name type="scientific">Thiocystis violascens (strain ATCC 17096 / DSM 198 / 6111)</name>
    <name type="common">Chromatium violascens</name>
    <dbReference type="NCBI Taxonomy" id="765911"/>
    <lineage>
        <taxon>Bacteria</taxon>
        <taxon>Pseudomonadati</taxon>
        <taxon>Pseudomonadota</taxon>
        <taxon>Gammaproteobacteria</taxon>
        <taxon>Chromatiales</taxon>
        <taxon>Chromatiaceae</taxon>
        <taxon>Thiocystis</taxon>
    </lineage>
</organism>
<dbReference type="EMBL" id="CP003154">
    <property type="protein sequence ID" value="AFL75769.1"/>
    <property type="molecule type" value="Genomic_DNA"/>
</dbReference>
<evidence type="ECO:0000313" key="1">
    <source>
        <dbReference type="EMBL" id="AFL75769.1"/>
    </source>
</evidence>
<protein>
    <submittedName>
        <fullName evidence="1">Uncharacterized protein</fullName>
    </submittedName>
</protein>